<proteinExistence type="predicted"/>
<dbReference type="AlphaFoldDB" id="A0A8K0JEB3"/>
<reference evidence="2" key="1">
    <citation type="submission" date="2020-04" db="EMBL/GenBank/DDBJ databases">
        <title>Analysis of mating type loci in Filobasidium floriforme.</title>
        <authorList>
            <person name="Nowrousian M."/>
        </authorList>
    </citation>
    <scope>NUCLEOTIDE SEQUENCE</scope>
    <source>
        <strain evidence="2">CBS 6242</strain>
    </source>
</reference>
<dbReference type="Proteomes" id="UP000812966">
    <property type="component" value="Unassembled WGS sequence"/>
</dbReference>
<gene>
    <name evidence="2" type="ORF">FFLO_07004</name>
</gene>
<feature type="compositionally biased region" description="Polar residues" evidence="1">
    <location>
        <begin position="1"/>
        <end position="30"/>
    </location>
</feature>
<evidence type="ECO:0000313" key="2">
    <source>
        <dbReference type="EMBL" id="KAG7527367.1"/>
    </source>
</evidence>
<dbReference type="EMBL" id="JABELV010000311">
    <property type="protein sequence ID" value="KAG7527367.1"/>
    <property type="molecule type" value="Genomic_DNA"/>
</dbReference>
<sequence length="435" mass="48643">MTEVTSQDDTTMIEDNSGTRPVFGTTSNPSPQDPKDVIVGIRPTPQAKVVANDLVIRTIFGFLDKRSDLLSAMLLCKSLSYIPARLMYKTCSEDDLARVWTRGCSPVSCLPSFASGMCTNRTYLTSTGPLYGLAKISLPSETAEGMTSIKLEEAYLHDGRQTLIQGERSLDGLDLTTRIFEVQTGDEVAWEGIRSIEIDRARPKNSFARTLKALIMSAIEADSDRSSLARLQRLSLLFIVLGITDLEKIFARCPYLTMLGCALEPTEATKRSTYLDRLDDLMEGPGANIRELDVYCHPWTVMDYLSVLSGRPSVIHLTGYEEDFHLTDWTFERVEPFIPGDSGCQTQAFILSLQFEDTWDVNSPDPYTFAKSLRMCLPPGCAIKIDIFDNDPSEVQVTWVRIVRSILVALEREDMHSRKRGWTLIGQMDKSDLSG</sequence>
<accession>A0A8K0JEB3</accession>
<protein>
    <submittedName>
        <fullName evidence="2">Uncharacterized protein</fullName>
    </submittedName>
</protein>
<keyword evidence="3" id="KW-1185">Reference proteome</keyword>
<comment type="caution">
    <text evidence="2">The sequence shown here is derived from an EMBL/GenBank/DDBJ whole genome shotgun (WGS) entry which is preliminary data.</text>
</comment>
<feature type="region of interest" description="Disordered" evidence="1">
    <location>
        <begin position="1"/>
        <end position="34"/>
    </location>
</feature>
<name>A0A8K0JEB3_9TREE</name>
<evidence type="ECO:0000256" key="1">
    <source>
        <dbReference type="SAM" id="MobiDB-lite"/>
    </source>
</evidence>
<organism evidence="2 3">
    <name type="scientific">Filobasidium floriforme</name>
    <dbReference type="NCBI Taxonomy" id="5210"/>
    <lineage>
        <taxon>Eukaryota</taxon>
        <taxon>Fungi</taxon>
        <taxon>Dikarya</taxon>
        <taxon>Basidiomycota</taxon>
        <taxon>Agaricomycotina</taxon>
        <taxon>Tremellomycetes</taxon>
        <taxon>Filobasidiales</taxon>
        <taxon>Filobasidiaceae</taxon>
        <taxon>Filobasidium</taxon>
    </lineage>
</organism>
<evidence type="ECO:0000313" key="3">
    <source>
        <dbReference type="Proteomes" id="UP000812966"/>
    </source>
</evidence>